<evidence type="ECO:0000313" key="1">
    <source>
        <dbReference type="EMBL" id="CAK9169962.1"/>
    </source>
</evidence>
<reference evidence="1 2" key="1">
    <citation type="submission" date="2024-02" db="EMBL/GenBank/DDBJ databases">
        <authorList>
            <person name="Vignale AGUSTIN F."/>
            <person name="Sosa J E."/>
            <person name="Modenutti C."/>
        </authorList>
    </citation>
    <scope>NUCLEOTIDE SEQUENCE [LARGE SCALE GENOMIC DNA]</scope>
</reference>
<gene>
    <name evidence="1" type="ORF">ILEXP_LOCUS39450</name>
</gene>
<accession>A0ABC8TPI7</accession>
<dbReference type="Proteomes" id="UP001642360">
    <property type="component" value="Unassembled WGS sequence"/>
</dbReference>
<sequence length="60" mass="6568">MNVLDVATSLAKVADVDRNLGNEDVAIDGFQEAIKLLESLTLKSEEVGLEQRVRLLSARL</sequence>
<comment type="caution">
    <text evidence="1">The sequence shown here is derived from an EMBL/GenBank/DDBJ whole genome shotgun (WGS) entry which is preliminary data.</text>
</comment>
<protein>
    <submittedName>
        <fullName evidence="1">Uncharacterized protein</fullName>
    </submittedName>
</protein>
<organism evidence="1 2">
    <name type="scientific">Ilex paraguariensis</name>
    <name type="common">yerba mate</name>
    <dbReference type="NCBI Taxonomy" id="185542"/>
    <lineage>
        <taxon>Eukaryota</taxon>
        <taxon>Viridiplantae</taxon>
        <taxon>Streptophyta</taxon>
        <taxon>Embryophyta</taxon>
        <taxon>Tracheophyta</taxon>
        <taxon>Spermatophyta</taxon>
        <taxon>Magnoliopsida</taxon>
        <taxon>eudicotyledons</taxon>
        <taxon>Gunneridae</taxon>
        <taxon>Pentapetalae</taxon>
        <taxon>asterids</taxon>
        <taxon>campanulids</taxon>
        <taxon>Aquifoliales</taxon>
        <taxon>Aquifoliaceae</taxon>
        <taxon>Ilex</taxon>
    </lineage>
</organism>
<name>A0ABC8TPI7_9AQUA</name>
<evidence type="ECO:0000313" key="2">
    <source>
        <dbReference type="Proteomes" id="UP001642360"/>
    </source>
</evidence>
<keyword evidence="2" id="KW-1185">Reference proteome</keyword>
<dbReference type="AlphaFoldDB" id="A0ABC8TPI7"/>
<proteinExistence type="predicted"/>
<dbReference type="EMBL" id="CAUOFW020005403">
    <property type="protein sequence ID" value="CAK9169962.1"/>
    <property type="molecule type" value="Genomic_DNA"/>
</dbReference>